<feature type="chain" id="PRO_5022739374" evidence="1">
    <location>
        <begin position="26"/>
        <end position="440"/>
    </location>
</feature>
<dbReference type="PROSITE" id="PS51257">
    <property type="entry name" value="PROKAR_LIPOPROTEIN"/>
    <property type="match status" value="1"/>
</dbReference>
<keyword evidence="1" id="KW-0732">Signal</keyword>
<dbReference type="SUPFAM" id="SSF48317">
    <property type="entry name" value="Acid phosphatase/Vanadium-dependent haloperoxidase"/>
    <property type="match status" value="1"/>
</dbReference>
<keyword evidence="3" id="KW-0575">Peroxidase</keyword>
<evidence type="ECO:0000313" key="4">
    <source>
        <dbReference type="Proteomes" id="UP000321456"/>
    </source>
</evidence>
<dbReference type="GO" id="GO:0004601">
    <property type="term" value="F:peroxidase activity"/>
    <property type="evidence" value="ECO:0007669"/>
    <property type="project" value="UniProtKB-KW"/>
</dbReference>
<dbReference type="InterPro" id="IPR052559">
    <property type="entry name" value="V-haloperoxidase"/>
</dbReference>
<dbReference type="InterPro" id="IPR000326">
    <property type="entry name" value="PAP2/HPO"/>
</dbReference>
<proteinExistence type="predicted"/>
<dbReference type="PANTHER" id="PTHR34599">
    <property type="entry name" value="PEROXIDASE-RELATED"/>
    <property type="match status" value="1"/>
</dbReference>
<evidence type="ECO:0000256" key="1">
    <source>
        <dbReference type="SAM" id="SignalP"/>
    </source>
</evidence>
<keyword evidence="4" id="KW-1185">Reference proteome</keyword>
<feature type="signal peptide" evidence="1">
    <location>
        <begin position="1"/>
        <end position="25"/>
    </location>
</feature>
<evidence type="ECO:0000313" key="3">
    <source>
        <dbReference type="EMBL" id="TXN38366.1"/>
    </source>
</evidence>
<evidence type="ECO:0000259" key="2">
    <source>
        <dbReference type="Pfam" id="PF01569"/>
    </source>
</evidence>
<protein>
    <submittedName>
        <fullName evidence="3">Vanadium-dependent haloperoxidase</fullName>
    </submittedName>
</protein>
<feature type="domain" description="Phosphatidic acid phosphatase type 2/haloperoxidase" evidence="2">
    <location>
        <begin position="285"/>
        <end position="427"/>
    </location>
</feature>
<dbReference type="RefSeq" id="WP_147743311.1">
    <property type="nucleotide sequence ID" value="NZ_VRUR01000001.1"/>
</dbReference>
<comment type="caution">
    <text evidence="3">The sequence shown here is derived from an EMBL/GenBank/DDBJ whole genome shotgun (WGS) entry which is preliminary data.</text>
</comment>
<accession>A0A5C8VAB2</accession>
<dbReference type="CDD" id="cd03398">
    <property type="entry name" value="PAP2_haloperoxidase"/>
    <property type="match status" value="1"/>
</dbReference>
<sequence length="440" mass="49795">MNKSIQSFHKLLCIIFFTLLLQACAPQKISVAKYTPEVLISWNQKIMEIAIEEDGLLTLKGLRTVTMMHIAIHDALNSIAPLYNTYAYKGEEIYTEPIATAAYAAYTVAVRQYPDKKSVFEAELHKWIKNIKDENATSKTLAEASALNILNKRNKDAWNGEADYTWHPMAPGVYAEFNEHSGTPVGFIFGSGWAKAEPFMLPAQNYFRSPPPPEIKSDAYTKAFNEVKAVGSTQNPTRTSDQTHLAMWWKDFVENSHNRLARQLVLKENLNLWEASRLFALMNMAVYDAYINVFDNKFHYNHWRPYTAIRWAENDENPDTHADLEWNNLHQHTYPFPSYPSAHGTASSAAMKTLANTLGKGDNYSFVMITEEVDSAGPFSEKVQMAPSTRSFNSFSEAGLEASMSRVYLGIHFRYDSEEGNSLGTKIGGYAIENFMTPIK</sequence>
<reference evidence="3 4" key="1">
    <citation type="submission" date="2019-08" db="EMBL/GenBank/DDBJ databases">
        <title>Professor.</title>
        <authorList>
            <person name="Park J.S."/>
        </authorList>
    </citation>
    <scope>NUCLEOTIDE SEQUENCE [LARGE SCALE GENOMIC DNA]</scope>
    <source>
        <strain evidence="3 4">176CP5-101</strain>
    </source>
</reference>
<dbReference type="PANTHER" id="PTHR34599:SF1">
    <property type="entry name" value="PHOSPHATIDIC ACID PHOSPHATASE TYPE 2_HALOPEROXIDASE DOMAIN-CONTAINING PROTEIN"/>
    <property type="match status" value="1"/>
</dbReference>
<dbReference type="EMBL" id="VRUR01000001">
    <property type="protein sequence ID" value="TXN38366.1"/>
    <property type="molecule type" value="Genomic_DNA"/>
</dbReference>
<dbReference type="Proteomes" id="UP000321456">
    <property type="component" value="Unassembled WGS sequence"/>
</dbReference>
<dbReference type="Pfam" id="PF01569">
    <property type="entry name" value="PAP2"/>
    <property type="match status" value="1"/>
</dbReference>
<name>A0A5C8VAB2_9FLAO</name>
<gene>
    <name evidence="3" type="ORF">FVB32_08745</name>
</gene>
<dbReference type="AlphaFoldDB" id="A0A5C8VAB2"/>
<keyword evidence="3" id="KW-0560">Oxidoreductase</keyword>
<organism evidence="3 4">
    <name type="scientific">Flagellimonas hymeniacidonis</name>
    <dbReference type="NCBI Taxonomy" id="2603628"/>
    <lineage>
        <taxon>Bacteria</taxon>
        <taxon>Pseudomonadati</taxon>
        <taxon>Bacteroidota</taxon>
        <taxon>Flavobacteriia</taxon>
        <taxon>Flavobacteriales</taxon>
        <taxon>Flavobacteriaceae</taxon>
        <taxon>Flagellimonas</taxon>
    </lineage>
</organism>
<dbReference type="InterPro" id="IPR036938">
    <property type="entry name" value="PAP2/HPO_sf"/>
</dbReference>
<dbReference type="Gene3D" id="1.10.606.20">
    <property type="match status" value="1"/>
</dbReference>